<dbReference type="OrthoDB" id="7457040at2759"/>
<dbReference type="GO" id="GO:0006654">
    <property type="term" value="P:phosphatidic acid biosynthetic process"/>
    <property type="evidence" value="ECO:0007669"/>
    <property type="project" value="TreeGrafter"/>
</dbReference>
<dbReference type="InterPro" id="IPR029058">
    <property type="entry name" value="AB_hydrolase_fold"/>
</dbReference>
<evidence type="ECO:0000256" key="1">
    <source>
        <dbReference type="ARBA" id="ARBA00038097"/>
    </source>
</evidence>
<evidence type="ECO:0000313" key="3">
    <source>
        <dbReference type="EMBL" id="PSC73879.1"/>
    </source>
</evidence>
<dbReference type="GO" id="GO:0055088">
    <property type="term" value="P:lipid homeostasis"/>
    <property type="evidence" value="ECO:0007669"/>
    <property type="project" value="TreeGrafter"/>
</dbReference>
<name>A0A2P6VIG1_9CHLO</name>
<dbReference type="GO" id="GO:0004623">
    <property type="term" value="F:phospholipase A2 activity"/>
    <property type="evidence" value="ECO:0007669"/>
    <property type="project" value="TreeGrafter"/>
</dbReference>
<gene>
    <name evidence="3" type="ORF">C2E20_2958</name>
</gene>
<feature type="domain" description="AB hydrolase-1" evidence="2">
    <location>
        <begin position="82"/>
        <end position="213"/>
    </location>
</feature>
<dbReference type="Proteomes" id="UP000239649">
    <property type="component" value="Unassembled WGS sequence"/>
</dbReference>
<dbReference type="Gene3D" id="3.40.50.1820">
    <property type="entry name" value="alpha/beta hydrolase"/>
    <property type="match status" value="1"/>
</dbReference>
<dbReference type="SUPFAM" id="SSF53474">
    <property type="entry name" value="alpha/beta-Hydrolases"/>
    <property type="match status" value="1"/>
</dbReference>
<dbReference type="PRINTS" id="PR00111">
    <property type="entry name" value="ABHYDROLASE"/>
</dbReference>
<dbReference type="STRING" id="554055.A0A2P6VIG1"/>
<reference evidence="3 4" key="1">
    <citation type="journal article" date="2018" name="Plant J.">
        <title>Genome sequences of Chlorella sorokiniana UTEX 1602 and Micractinium conductrix SAG 241.80: implications to maltose excretion by a green alga.</title>
        <authorList>
            <person name="Arriola M.B."/>
            <person name="Velmurugan N."/>
            <person name="Zhang Y."/>
            <person name="Plunkett M.H."/>
            <person name="Hondzo H."/>
            <person name="Barney B.M."/>
        </authorList>
    </citation>
    <scope>NUCLEOTIDE SEQUENCE [LARGE SCALE GENOMIC DNA]</scope>
    <source>
        <strain evidence="3 4">SAG 241.80</strain>
    </source>
</reference>
<comment type="caution">
    <text evidence="3">The sequence shown here is derived from an EMBL/GenBank/DDBJ whole genome shotgun (WGS) entry which is preliminary data.</text>
</comment>
<dbReference type="InterPro" id="IPR000073">
    <property type="entry name" value="AB_hydrolase_1"/>
</dbReference>
<proteinExistence type="inferred from homology"/>
<dbReference type="AlphaFoldDB" id="A0A2P6VIG1"/>
<dbReference type="Pfam" id="PF00561">
    <property type="entry name" value="Abhydrolase_1"/>
    <property type="match status" value="1"/>
</dbReference>
<dbReference type="PANTHER" id="PTHR42886">
    <property type="entry name" value="RE40534P-RELATED"/>
    <property type="match status" value="1"/>
</dbReference>
<dbReference type="EMBL" id="LHPF02000006">
    <property type="protein sequence ID" value="PSC73879.1"/>
    <property type="molecule type" value="Genomic_DNA"/>
</dbReference>
<organism evidence="3 4">
    <name type="scientific">Micractinium conductrix</name>
    <dbReference type="NCBI Taxonomy" id="554055"/>
    <lineage>
        <taxon>Eukaryota</taxon>
        <taxon>Viridiplantae</taxon>
        <taxon>Chlorophyta</taxon>
        <taxon>core chlorophytes</taxon>
        <taxon>Trebouxiophyceae</taxon>
        <taxon>Chlorellales</taxon>
        <taxon>Chlorellaceae</taxon>
        <taxon>Chlorella clade</taxon>
        <taxon>Micractinium</taxon>
    </lineage>
</organism>
<protein>
    <submittedName>
        <fullName evidence="3">1-acylglycerol-3-phosphate O-acyltransferase</fullName>
    </submittedName>
</protein>
<dbReference type="PANTHER" id="PTHR42886:SF29">
    <property type="entry name" value="PUMMELIG, ISOFORM A"/>
    <property type="match status" value="1"/>
</dbReference>
<evidence type="ECO:0000313" key="4">
    <source>
        <dbReference type="Proteomes" id="UP000239649"/>
    </source>
</evidence>
<keyword evidence="4" id="KW-1185">Reference proteome</keyword>
<sequence>MAAPQAAHAAAADGPLAAPPALSWWRRLRWRPTSRAEGLFYERRVLDLLDGSYQQTDVQVGPGRDDFIHTVAGGTPVAPGSPAFVAVPGYSTGSSFLFKLFDGLSAATRLFAIDMLGTGLSGRPPFGARSREEAEQFFVESLESWRAAQGLDRMVLMGHSMGGYLSACYALAHPDRVQHLILMCPAGVGKRPDDWQLPAVLRDPWTLRGQLFRLATRLWDWGVTPGSIVRGMGPWGPSVTQKYCRSRFTRQKQLTEAEVAVFEQYHYHTLAPPGSGEFALKWVLQPFAWPWAPLEERMKELTCPVTFIYGEHDWMDSNAARRLTAAMAKHREPHFPGDLKVMITPDAGHYPAIDQPGSVLRQLADACGAYLPAAAREALLAAARREKFHGVELGDSTAALEAELEKNPLQAAAHEASEL</sequence>
<comment type="similarity">
    <text evidence="1">Belongs to the peptidase S33 family. ABHD4/ABHD5 subfamily.</text>
</comment>
<dbReference type="GO" id="GO:0042171">
    <property type="term" value="F:lysophosphatidic acid acyltransferase activity"/>
    <property type="evidence" value="ECO:0007669"/>
    <property type="project" value="TreeGrafter"/>
</dbReference>
<accession>A0A2P6VIG1</accession>
<evidence type="ECO:0000259" key="2">
    <source>
        <dbReference type="Pfam" id="PF00561"/>
    </source>
</evidence>